<reference evidence="4" key="1">
    <citation type="submission" date="2015-11" db="EMBL/GenBank/DDBJ databases">
        <authorList>
            <person name="Dugat-Bony E."/>
        </authorList>
    </citation>
    <scope>NUCLEOTIDE SEQUENCE [LARGE SCALE GENOMIC DNA]</scope>
    <source>
        <strain evidence="4">Mu292</strain>
    </source>
</reference>
<protein>
    <submittedName>
        <fullName evidence="3">Uncharacterized protein</fullName>
    </submittedName>
</protein>
<accession>A0A0X8XV76</accession>
<evidence type="ECO:0000256" key="2">
    <source>
        <dbReference type="SAM" id="Phobius"/>
    </source>
</evidence>
<name>A0A0X8XV76_9CORY</name>
<gene>
    <name evidence="3" type="ORF">CVAR292_02879</name>
</gene>
<feature type="transmembrane region" description="Helical" evidence="2">
    <location>
        <begin position="50"/>
        <end position="69"/>
    </location>
</feature>
<keyword evidence="2" id="KW-1133">Transmembrane helix</keyword>
<organism evidence="3 4">
    <name type="scientific">Corynebacterium variabile</name>
    <dbReference type="NCBI Taxonomy" id="1727"/>
    <lineage>
        <taxon>Bacteria</taxon>
        <taxon>Bacillati</taxon>
        <taxon>Actinomycetota</taxon>
        <taxon>Actinomycetes</taxon>
        <taxon>Mycobacteriales</taxon>
        <taxon>Corynebacteriaceae</taxon>
        <taxon>Corynebacterium</taxon>
    </lineage>
</organism>
<sequence>MPISAIPPEPPLPSVPPVPPVPPAPDPTPYPDPDPEGRYRILPTGTRRTSVWFGVLGVALLVLCVPFALPVDHDVVDGDYDTLGDAANDTVLTWGDWSPDLSGLDSSCSAPRMQPGIASLYADCGSVLVDLVGTAGVDASGTDSDLARSADRAVRAAWSDDQEPMNFSREDVASLFHPDLASSVKNILVSDAFVYDYDDGSDDDWNDWSPEDGFGGFGGPGGGGDVQDVNHMPRGVSGTASDASDASPRYDRVARYSIYAQAAAFTGPNDVMYTLVISGASPHEVSAALPDLLGRMR</sequence>
<evidence type="ECO:0000313" key="3">
    <source>
        <dbReference type="EMBL" id="CUU67516.1"/>
    </source>
</evidence>
<dbReference type="AlphaFoldDB" id="A0A0X8XV76"/>
<keyword evidence="2" id="KW-0812">Transmembrane</keyword>
<dbReference type="EMBL" id="FAUH01000029">
    <property type="protein sequence ID" value="CUU67516.1"/>
    <property type="molecule type" value="Genomic_DNA"/>
</dbReference>
<feature type="region of interest" description="Disordered" evidence="1">
    <location>
        <begin position="1"/>
        <end position="40"/>
    </location>
</feature>
<keyword evidence="2" id="KW-0472">Membrane</keyword>
<keyword evidence="4" id="KW-1185">Reference proteome</keyword>
<dbReference type="Proteomes" id="UP000182498">
    <property type="component" value="Unassembled WGS sequence"/>
</dbReference>
<evidence type="ECO:0000313" key="4">
    <source>
        <dbReference type="Proteomes" id="UP000182498"/>
    </source>
</evidence>
<proteinExistence type="predicted"/>
<feature type="compositionally biased region" description="Pro residues" evidence="1">
    <location>
        <begin position="1"/>
        <end position="32"/>
    </location>
</feature>
<evidence type="ECO:0000256" key="1">
    <source>
        <dbReference type="SAM" id="MobiDB-lite"/>
    </source>
</evidence>